<name>A0ABT6CL21_9SPHN</name>
<evidence type="ECO:0000313" key="9">
    <source>
        <dbReference type="Proteomes" id="UP001222770"/>
    </source>
</evidence>
<accession>A0ABT6CL21</accession>
<evidence type="ECO:0000256" key="5">
    <source>
        <dbReference type="ARBA" id="ARBA00023002"/>
    </source>
</evidence>
<dbReference type="InterPro" id="IPR046373">
    <property type="entry name" value="Acyl-CoA_Oxase/DH_mid-dom_sf"/>
</dbReference>
<evidence type="ECO:0000256" key="3">
    <source>
        <dbReference type="ARBA" id="ARBA00022630"/>
    </source>
</evidence>
<dbReference type="InterPro" id="IPR037069">
    <property type="entry name" value="AcylCoA_DH/ox_N_sf"/>
</dbReference>
<keyword evidence="9" id="KW-1185">Reference proteome</keyword>
<feature type="domain" description="Acyl-CoA dehydrogenase/oxidase C-terminal" evidence="6">
    <location>
        <begin position="224"/>
        <end position="350"/>
    </location>
</feature>
<sequence>MDFELSEMQQMVVDSAERLVTAETGLDQWHARRKLTDGVDPKLWVKMAELGWMALVIPEDAGGLGCPMEDLALLMIELGRGLVTEPLISTSVLAAHVLDRALVSERRAHWLGRIATGEVRIALAHEEPHTNGTIGVSARRIEDGYMLDGQKAVAFDAPSAGYLLVTSELEGTSALFLVARESTGIATNSYALIDGSRAADLTFASAHVPSDGLIASGAAADRILNEALDRARVALIAQAVGAMEVALRITAGYAKERQQFGQPIGKFQAVQHMAADMFVAAYQARSALYAALRDIDGDASKRARSVAMAKVVAGMAGQTVSRNGVQIHGGYGVTDEYVISHYYRRLLVLEKQYGGIDLNAAKLALCEAEA</sequence>
<evidence type="ECO:0000256" key="4">
    <source>
        <dbReference type="ARBA" id="ARBA00022827"/>
    </source>
</evidence>
<dbReference type="Gene3D" id="2.40.110.10">
    <property type="entry name" value="Butyryl-CoA Dehydrogenase, subunit A, domain 2"/>
    <property type="match status" value="1"/>
</dbReference>
<organism evidence="8 9">
    <name type="scientific">Novosphingobium cyanobacteriorum</name>
    <dbReference type="NCBI Taxonomy" id="3024215"/>
    <lineage>
        <taxon>Bacteria</taxon>
        <taxon>Pseudomonadati</taxon>
        <taxon>Pseudomonadota</taxon>
        <taxon>Alphaproteobacteria</taxon>
        <taxon>Sphingomonadales</taxon>
        <taxon>Sphingomonadaceae</taxon>
        <taxon>Novosphingobium</taxon>
    </lineage>
</organism>
<evidence type="ECO:0000313" key="8">
    <source>
        <dbReference type="EMBL" id="MDF8334601.1"/>
    </source>
</evidence>
<comment type="caution">
    <text evidence="8">The sequence shown here is derived from an EMBL/GenBank/DDBJ whole genome shotgun (WGS) entry which is preliminary data.</text>
</comment>
<dbReference type="EMBL" id="JAROCY010000015">
    <property type="protein sequence ID" value="MDF8334601.1"/>
    <property type="molecule type" value="Genomic_DNA"/>
</dbReference>
<keyword evidence="5" id="KW-0560">Oxidoreductase</keyword>
<dbReference type="CDD" id="cd00567">
    <property type="entry name" value="ACAD"/>
    <property type="match status" value="1"/>
</dbReference>
<dbReference type="Pfam" id="PF02771">
    <property type="entry name" value="Acyl-CoA_dh_N"/>
    <property type="match status" value="1"/>
</dbReference>
<dbReference type="Gene3D" id="1.10.540.10">
    <property type="entry name" value="Acyl-CoA dehydrogenase/oxidase, N-terminal domain"/>
    <property type="match status" value="1"/>
</dbReference>
<evidence type="ECO:0000256" key="2">
    <source>
        <dbReference type="ARBA" id="ARBA00009347"/>
    </source>
</evidence>
<feature type="domain" description="Acyl-CoA dehydrogenase/oxidase N-terminal" evidence="7">
    <location>
        <begin position="6"/>
        <end position="118"/>
    </location>
</feature>
<evidence type="ECO:0000256" key="1">
    <source>
        <dbReference type="ARBA" id="ARBA00001974"/>
    </source>
</evidence>
<evidence type="ECO:0000259" key="6">
    <source>
        <dbReference type="Pfam" id="PF00441"/>
    </source>
</evidence>
<proteinExistence type="inferred from homology"/>
<dbReference type="PANTHER" id="PTHR43884">
    <property type="entry name" value="ACYL-COA DEHYDROGENASE"/>
    <property type="match status" value="1"/>
</dbReference>
<dbReference type="PANTHER" id="PTHR43884:SF20">
    <property type="entry name" value="ACYL-COA DEHYDROGENASE FADE28"/>
    <property type="match status" value="1"/>
</dbReference>
<gene>
    <name evidence="8" type="ORF">POM99_15440</name>
</gene>
<protein>
    <submittedName>
        <fullName evidence="8">Acyl-CoA dehydrogenase family protein</fullName>
    </submittedName>
</protein>
<reference evidence="8 9" key="1">
    <citation type="submission" date="2023-03" db="EMBL/GenBank/DDBJ databases">
        <title>Novosphingobium cyanobacteriorum sp. nov., isolated from a eutrophic reservoir during the Microcystis bloom period.</title>
        <authorList>
            <person name="Kang M."/>
            <person name="Le V."/>
            <person name="Ko S.-R."/>
            <person name="Lee S.-A."/>
            <person name="Ahn C.-Y."/>
        </authorList>
    </citation>
    <scope>NUCLEOTIDE SEQUENCE [LARGE SCALE GENOMIC DNA]</scope>
    <source>
        <strain evidence="8 9">HBC54</strain>
    </source>
</reference>
<dbReference type="InterPro" id="IPR009100">
    <property type="entry name" value="AcylCoA_DH/oxidase_NM_dom_sf"/>
</dbReference>
<dbReference type="RefSeq" id="WP_277279376.1">
    <property type="nucleotide sequence ID" value="NZ_JAROCY010000015.1"/>
</dbReference>
<dbReference type="Proteomes" id="UP001222770">
    <property type="component" value="Unassembled WGS sequence"/>
</dbReference>
<dbReference type="Pfam" id="PF00441">
    <property type="entry name" value="Acyl-CoA_dh_1"/>
    <property type="match status" value="1"/>
</dbReference>
<dbReference type="InterPro" id="IPR009075">
    <property type="entry name" value="AcylCo_DH/oxidase_C"/>
</dbReference>
<keyword evidence="4" id="KW-0274">FAD</keyword>
<dbReference type="SUPFAM" id="SSF56645">
    <property type="entry name" value="Acyl-CoA dehydrogenase NM domain-like"/>
    <property type="match status" value="1"/>
</dbReference>
<dbReference type="InterPro" id="IPR013786">
    <property type="entry name" value="AcylCoA_DH/ox_N"/>
</dbReference>
<comment type="cofactor">
    <cofactor evidence="1">
        <name>FAD</name>
        <dbReference type="ChEBI" id="CHEBI:57692"/>
    </cofactor>
</comment>
<dbReference type="Gene3D" id="1.20.140.10">
    <property type="entry name" value="Butyryl-CoA Dehydrogenase, subunit A, domain 3"/>
    <property type="match status" value="1"/>
</dbReference>
<dbReference type="InterPro" id="IPR036250">
    <property type="entry name" value="AcylCo_DH-like_C"/>
</dbReference>
<evidence type="ECO:0000259" key="7">
    <source>
        <dbReference type="Pfam" id="PF02771"/>
    </source>
</evidence>
<dbReference type="SUPFAM" id="SSF47203">
    <property type="entry name" value="Acyl-CoA dehydrogenase C-terminal domain-like"/>
    <property type="match status" value="1"/>
</dbReference>
<keyword evidence="3" id="KW-0285">Flavoprotein</keyword>
<comment type="similarity">
    <text evidence="2">Belongs to the acyl-CoA dehydrogenase family.</text>
</comment>